<evidence type="ECO:0000313" key="2">
    <source>
        <dbReference type="Proteomes" id="UP000830768"/>
    </source>
</evidence>
<name>A0ACD3YV28_FUSSC</name>
<organism evidence="1 2">
    <name type="scientific">Fusarium solani subsp. cucurbitae</name>
    <name type="common">Neocosmosporum cucurbitae</name>
    <dbReference type="NCBI Taxonomy" id="2747967"/>
    <lineage>
        <taxon>Eukaryota</taxon>
        <taxon>Fungi</taxon>
        <taxon>Dikarya</taxon>
        <taxon>Ascomycota</taxon>
        <taxon>Pezizomycotina</taxon>
        <taxon>Sordariomycetes</taxon>
        <taxon>Hypocreomycetidae</taxon>
        <taxon>Hypocreales</taxon>
        <taxon>Nectriaceae</taxon>
        <taxon>Fusarium</taxon>
        <taxon>Fusarium solani species complex</taxon>
    </lineage>
</organism>
<gene>
    <name evidence="1" type="ORF">LCI18_003752</name>
</gene>
<evidence type="ECO:0000313" key="1">
    <source>
        <dbReference type="EMBL" id="UPK92817.1"/>
    </source>
</evidence>
<keyword evidence="2" id="KW-1185">Reference proteome</keyword>
<reference evidence="1" key="1">
    <citation type="submission" date="2021-11" db="EMBL/GenBank/DDBJ databases">
        <title>Fusarium solani-melongenae Genome sequencing and assembly.</title>
        <authorList>
            <person name="Xie S."/>
            <person name="Huang L."/>
            <person name="Zhang X."/>
        </authorList>
    </citation>
    <scope>NUCLEOTIDE SEQUENCE</scope>
    <source>
        <strain evidence="1">CRI 24-3</strain>
    </source>
</reference>
<accession>A0ACD3YV28</accession>
<dbReference type="Proteomes" id="UP000830768">
    <property type="component" value="Chromosome 3"/>
</dbReference>
<proteinExistence type="predicted"/>
<dbReference type="EMBL" id="CP090032">
    <property type="protein sequence ID" value="UPK92817.1"/>
    <property type="molecule type" value="Genomic_DNA"/>
</dbReference>
<protein>
    <submittedName>
        <fullName evidence="1">Uncharacterized protein</fullName>
    </submittedName>
</protein>
<sequence>MHIRYPIPPLSPQLASRTIVRGGRRLTATDVFRRRQSTQSNDRQVRIIEVGPRDGLQNIKQLVPKETKVELIKRLADAGLRDIEATSFVSPKWVPQLADGHNVLSEVLRFSQNEHGGHRLGFPVLAPNLKGLRNAKAAGATEVVVFASATEAFSKANQNCTVDEALSQAKATTIEALSYGMKVRGVVSCIFSDPFSGPTDPQQVLYVVQKLLDMGCYEVGLGDTLGVGTSKDTQHLLEILLRNVSPDKLAGHFHDTYGQGISNMFKAYDMGIRTFDSSVAGLGGCPYAPGARGNVATEDVVYSLERAGVDTGVDLDKLVAVGQWISQKLGIPYGSRVGAALASKKMGAGRQEGSTTSNPSSVSTRAWTEVENTGEYRVSRAGTALKITLTRPKNGNSMTDAMLDGLTNLFRNLHKDSSVYHVVLEAEGKYFCTGMDLSGGTNISDLSAETNYYTRVAGLFDAIDNAPQTTIALVDGPCFGGGVGLTFACDVRLVSPKARWTLSEVKIGVSPAIISKFLVREWGASMAREGMLSGREITPDELLRVGAVHGVTEDGQALGEKLNRYLDQLDKCAPRSAAMNKKLTRIGWYDPESKAQAALIEKTYYSMMEPDSEGEHGIQQFQKKCRNFRWQDFWDGRNPYEGIDSNAT</sequence>